<proteinExistence type="inferred from homology"/>
<comment type="caution">
    <text evidence="9">The sequence shown here is derived from an EMBL/GenBank/DDBJ whole genome shotgun (WGS) entry which is preliminary data.</text>
</comment>
<dbReference type="RefSeq" id="WP_119116922.1">
    <property type="nucleotide sequence ID" value="NZ_QWVS01000015.1"/>
</dbReference>
<dbReference type="AlphaFoldDB" id="A0A398B9J3"/>
<dbReference type="SUPFAM" id="SSF103481">
    <property type="entry name" value="Multidrug resistance efflux transporter EmrE"/>
    <property type="match status" value="2"/>
</dbReference>
<dbReference type="Proteomes" id="UP000266016">
    <property type="component" value="Unassembled WGS sequence"/>
</dbReference>
<keyword evidence="4 7" id="KW-0812">Transmembrane</keyword>
<evidence type="ECO:0000256" key="1">
    <source>
        <dbReference type="ARBA" id="ARBA00004651"/>
    </source>
</evidence>
<feature type="transmembrane region" description="Helical" evidence="7">
    <location>
        <begin position="268"/>
        <end position="285"/>
    </location>
</feature>
<feature type="transmembrane region" description="Helical" evidence="7">
    <location>
        <begin position="212"/>
        <end position="233"/>
    </location>
</feature>
<evidence type="ECO:0000256" key="2">
    <source>
        <dbReference type="ARBA" id="ARBA00007362"/>
    </source>
</evidence>
<evidence type="ECO:0000256" key="6">
    <source>
        <dbReference type="ARBA" id="ARBA00023136"/>
    </source>
</evidence>
<keyword evidence="5 7" id="KW-1133">Transmembrane helix</keyword>
<dbReference type="InterPro" id="IPR050638">
    <property type="entry name" value="AA-Vitamin_Transporters"/>
</dbReference>
<feature type="domain" description="EamA" evidence="8">
    <location>
        <begin position="152"/>
        <end position="283"/>
    </location>
</feature>
<evidence type="ECO:0000259" key="8">
    <source>
        <dbReference type="Pfam" id="PF00892"/>
    </source>
</evidence>
<feature type="transmembrane region" description="Helical" evidence="7">
    <location>
        <begin position="65"/>
        <end position="86"/>
    </location>
</feature>
<comment type="similarity">
    <text evidence="2">Belongs to the EamA transporter family.</text>
</comment>
<dbReference type="PANTHER" id="PTHR32322:SF18">
    <property type="entry name" value="S-ADENOSYLMETHIONINE_S-ADENOSYLHOMOCYSTEINE TRANSPORTER"/>
    <property type="match status" value="1"/>
</dbReference>
<sequence>MRYVYFSLLLLTSSLWAGNFIISKSLVEHASSMTLTSLRWIIAVLVLLPIVWWKERKILPSRDALFPLFLMGITGVTLFNLLQFAALEHTSATNAGLISTFNMISIALFSFIFLKEKMNKRQILSIIFSFLGVMLVLSKGNIDLFLSFQFNSGDGYMFAAVAIWGIYSVCSKWALSKTSAMMATLYSGIFGLLVLLPFNLSSFAVSNINASFIQSMLYTGVISTVVCTVLWNLGVKHVGATVSGLFLNFNPIFTAIFAFLFLGEQMTSIQVIGSSIVIAGCYAFSHFKTKNIPNKADVRHSLQNYKNTV</sequence>
<dbReference type="GO" id="GO:0005886">
    <property type="term" value="C:plasma membrane"/>
    <property type="evidence" value="ECO:0007669"/>
    <property type="project" value="UniProtKB-SubCell"/>
</dbReference>
<accession>A0A398B9J3</accession>
<feature type="transmembrane region" description="Helical" evidence="7">
    <location>
        <begin position="126"/>
        <end position="150"/>
    </location>
</feature>
<feature type="transmembrane region" description="Helical" evidence="7">
    <location>
        <begin position="33"/>
        <end position="53"/>
    </location>
</feature>
<gene>
    <name evidence="9" type="ORF">D1953_09385</name>
</gene>
<keyword evidence="6 7" id="KW-0472">Membrane</keyword>
<feature type="transmembrane region" description="Helical" evidence="7">
    <location>
        <begin position="156"/>
        <end position="175"/>
    </location>
</feature>
<keyword evidence="10" id="KW-1185">Reference proteome</keyword>
<evidence type="ECO:0000256" key="7">
    <source>
        <dbReference type="SAM" id="Phobius"/>
    </source>
</evidence>
<feature type="transmembrane region" description="Helical" evidence="7">
    <location>
        <begin position="182"/>
        <end position="200"/>
    </location>
</feature>
<evidence type="ECO:0000313" key="9">
    <source>
        <dbReference type="EMBL" id="RID86532.1"/>
    </source>
</evidence>
<feature type="domain" description="EamA" evidence="8">
    <location>
        <begin position="8"/>
        <end position="137"/>
    </location>
</feature>
<evidence type="ECO:0000256" key="3">
    <source>
        <dbReference type="ARBA" id="ARBA00022475"/>
    </source>
</evidence>
<organism evidence="9 10">
    <name type="scientific">Peribacillus asahii</name>
    <dbReference type="NCBI Taxonomy" id="228899"/>
    <lineage>
        <taxon>Bacteria</taxon>
        <taxon>Bacillati</taxon>
        <taxon>Bacillota</taxon>
        <taxon>Bacilli</taxon>
        <taxon>Bacillales</taxon>
        <taxon>Bacillaceae</taxon>
        <taxon>Peribacillus</taxon>
    </lineage>
</organism>
<name>A0A398B9J3_9BACI</name>
<dbReference type="InterPro" id="IPR037185">
    <property type="entry name" value="EmrE-like"/>
</dbReference>
<dbReference type="InterPro" id="IPR000620">
    <property type="entry name" value="EamA_dom"/>
</dbReference>
<evidence type="ECO:0000256" key="5">
    <source>
        <dbReference type="ARBA" id="ARBA00022989"/>
    </source>
</evidence>
<dbReference type="PANTHER" id="PTHR32322">
    <property type="entry name" value="INNER MEMBRANE TRANSPORTER"/>
    <property type="match status" value="1"/>
</dbReference>
<dbReference type="EMBL" id="QWVS01000015">
    <property type="protein sequence ID" value="RID86532.1"/>
    <property type="molecule type" value="Genomic_DNA"/>
</dbReference>
<evidence type="ECO:0000313" key="10">
    <source>
        <dbReference type="Proteomes" id="UP000266016"/>
    </source>
</evidence>
<dbReference type="Pfam" id="PF00892">
    <property type="entry name" value="EamA"/>
    <property type="match status" value="2"/>
</dbReference>
<protein>
    <submittedName>
        <fullName evidence="9">DMT family transporter</fullName>
    </submittedName>
</protein>
<keyword evidence="3" id="KW-1003">Cell membrane</keyword>
<reference evidence="9 10" key="1">
    <citation type="submission" date="2018-08" db="EMBL/GenBank/DDBJ databases">
        <title>Bacillus jemisoniae sp. nov., Bacillus chryseoplanitiae sp. nov., Bacillus resnikiae sp. nov., and Bacillus frankliniae sp. nov., isolated from Viking spacecraft and associated surfaces.</title>
        <authorList>
            <person name="Seuylemezian A."/>
            <person name="Vaishampayan P."/>
        </authorList>
    </citation>
    <scope>NUCLEOTIDE SEQUENCE [LARGE SCALE GENOMIC DNA]</scope>
    <source>
        <strain evidence="9 10">MA001</strain>
    </source>
</reference>
<feature type="transmembrane region" description="Helical" evidence="7">
    <location>
        <begin position="245"/>
        <end position="262"/>
    </location>
</feature>
<feature type="transmembrane region" description="Helical" evidence="7">
    <location>
        <begin position="92"/>
        <end position="114"/>
    </location>
</feature>
<evidence type="ECO:0000256" key="4">
    <source>
        <dbReference type="ARBA" id="ARBA00022692"/>
    </source>
</evidence>
<comment type="subcellular location">
    <subcellularLocation>
        <location evidence="1">Cell membrane</location>
        <topology evidence="1">Multi-pass membrane protein</topology>
    </subcellularLocation>
</comment>